<reference evidence="3" key="1">
    <citation type="submission" date="2016-10" db="EMBL/GenBank/DDBJ databases">
        <authorList>
            <person name="Varghese N."/>
            <person name="Submissions S."/>
        </authorList>
    </citation>
    <scope>NUCLEOTIDE SEQUENCE [LARGE SCALE GENOMIC DNA]</scope>
    <source>
        <strain evidence="3">ATCC 25963</strain>
    </source>
</reference>
<accession>A0A1I2HL95</accession>
<proteinExistence type="predicted"/>
<protein>
    <submittedName>
        <fullName evidence="2">Uncharacterized protein</fullName>
    </submittedName>
</protein>
<gene>
    <name evidence="2" type="ORF">SAMN02745121_07990</name>
</gene>
<feature type="signal peptide" evidence="1">
    <location>
        <begin position="1"/>
        <end position="31"/>
    </location>
</feature>
<organism evidence="2 3">
    <name type="scientific">Nannocystis exedens</name>
    <dbReference type="NCBI Taxonomy" id="54"/>
    <lineage>
        <taxon>Bacteria</taxon>
        <taxon>Pseudomonadati</taxon>
        <taxon>Myxococcota</taxon>
        <taxon>Polyangia</taxon>
        <taxon>Nannocystales</taxon>
        <taxon>Nannocystaceae</taxon>
        <taxon>Nannocystis</taxon>
    </lineage>
</organism>
<dbReference type="EMBL" id="FOMX01000043">
    <property type="protein sequence ID" value="SFF29546.1"/>
    <property type="molecule type" value="Genomic_DNA"/>
</dbReference>
<name>A0A1I2HL95_9BACT</name>
<dbReference type="Proteomes" id="UP000199400">
    <property type="component" value="Unassembled WGS sequence"/>
</dbReference>
<keyword evidence="1" id="KW-0732">Signal</keyword>
<dbReference type="RefSeq" id="WP_143141339.1">
    <property type="nucleotide sequence ID" value="NZ_FOMX01000043.1"/>
</dbReference>
<dbReference type="AlphaFoldDB" id="A0A1I2HL95"/>
<sequence length="802" mass="84811">MIVQSISPSTARILLTAIGAALSSMPAVALAATDIALAASNTPGLTCVNITYDCPEPSAAQLYVDSALLVDYAPGLDLLTPPRAPCLDESEFGSGSHTIVATGTCGGVVTTDALAVHFTNPAVDILDVKVAGFSHTSGDTVAVTVYAPEAGLDIAVDFGAVDSEYDPGDEFVVDLGGGRYLVTYVLSATNTTPAGEYDLPIEITDGMVSRTVWDAFTVRYTPEPTGAITVHDSTNGDFVIGDMPVGSSTAVALDTASFTIVNSSGGAATLSGKILTPTNMDGKALIVNIREAGTDGYATSEVWIKNSTCSSSAPCSAQISLPLRIRPSHLAGVSSGDPFSMELSFGTYAAGNLAYTPVMAVPPAWNIGSWLPPGTISMSGALTYQRITQSGAADPGNARHPQYGVMSTSSATHPLRKVTIEILDDCGHVYTTLTNESGMWQRVVPRECGSNNYTARAKPHAGNGVFRVISRGYNGLTHHSVLGTVNIPANVSSHDWGTKYYSQFNSEYGEFSTFMSGIHLQEWAKPYLLGDAELGAFPWLYFQFDNGNVGCGGTSCYVLGSTTIEVCGTASNPDQRDPFALAHETLHWFQHQFMAKLDGNSGPNEWAGAFGEGFASMMVKELLGTNWLFKAATGVGECELFDFQGNFKQASGGTGAWVAALPLDLYATTGDQGFGGWSARILWDFWDGGAAEPANTFTRYDNGDGLILAANPATVNFGTFDTFGSAADFQDVIVRYLGGNHMPANPARPNLDTRGGVGLDMTEFLDGALCRNHVEWTDIEELVHDMMQFSSYSYLTAPVACP</sequence>
<keyword evidence="3" id="KW-1185">Reference proteome</keyword>
<dbReference type="OrthoDB" id="9756388at2"/>
<feature type="chain" id="PRO_5011646966" evidence="1">
    <location>
        <begin position="32"/>
        <end position="802"/>
    </location>
</feature>
<evidence type="ECO:0000313" key="2">
    <source>
        <dbReference type="EMBL" id="SFF29546.1"/>
    </source>
</evidence>
<evidence type="ECO:0000256" key="1">
    <source>
        <dbReference type="SAM" id="SignalP"/>
    </source>
</evidence>
<evidence type="ECO:0000313" key="3">
    <source>
        <dbReference type="Proteomes" id="UP000199400"/>
    </source>
</evidence>